<dbReference type="EMBL" id="CP100356">
    <property type="protein sequence ID" value="UTF55594.1"/>
    <property type="molecule type" value="Genomic_DNA"/>
</dbReference>
<dbReference type="Pfam" id="PF04250">
    <property type="entry name" value="DUF429"/>
    <property type="match status" value="1"/>
</dbReference>
<reference evidence="1" key="1">
    <citation type="submission" date="2022-06" db="EMBL/GenBank/DDBJ databases">
        <title>Diverse halophilic archaea isolated from saline environments.</title>
        <authorList>
            <person name="Cui H.-L."/>
        </authorList>
    </citation>
    <scope>NUCLEOTIDE SEQUENCE</scope>
    <source>
        <strain evidence="1">WLHS1</strain>
        <plasmid evidence="1">unnamed1</plasmid>
    </source>
</reference>
<keyword evidence="2" id="KW-1185">Reference proteome</keyword>
<dbReference type="Proteomes" id="UP001056855">
    <property type="component" value="Plasmid unnamed1"/>
</dbReference>
<proteinExistence type="predicted"/>
<dbReference type="InterPro" id="IPR007362">
    <property type="entry name" value="DUF429"/>
</dbReference>
<dbReference type="KEGG" id="sawl:NGM29_19515"/>
<geneLocation type="plasmid" evidence="1 2">
    <name>unnamed1</name>
</geneLocation>
<gene>
    <name evidence="1" type="ORF">NGM29_19515</name>
</gene>
<name>A0A9E7NEM7_9EURY</name>
<accession>A0A9E7NEM7</accession>
<dbReference type="AlphaFoldDB" id="A0A9E7NEM7"/>
<evidence type="ECO:0000313" key="2">
    <source>
        <dbReference type="Proteomes" id="UP001056855"/>
    </source>
</evidence>
<sequence length="251" mass="28367">MSYIGVDWASKGWFAVSVNEGCIEELGFYPTIFNLWNQHSTADRILIDIPIGLCTDQRRECDVEAKEMLNPHRGSSLFYTPIRDAVQAENIEAAKAEQSDLDFSVQNQAWALVPRIREVDEFLAMFADELEPTQIRETHPEVCFAALNEGEPVSSKKKSKDGIDARLDLLESHLTNPRGKFEEAVETYTEPAYAPVIGKSKRDDILDAMVAALTAEQCGDDPSRLPRKTEPQVDEAREREIEIIYYPEVTQ</sequence>
<dbReference type="RefSeq" id="WP_254160783.1">
    <property type="nucleotide sequence ID" value="NZ_CP100356.1"/>
</dbReference>
<organism evidence="1 2">
    <name type="scientific">Natronosalvus rutilus</name>
    <dbReference type="NCBI Taxonomy" id="2953753"/>
    <lineage>
        <taxon>Archaea</taxon>
        <taxon>Methanobacteriati</taxon>
        <taxon>Methanobacteriota</taxon>
        <taxon>Stenosarchaea group</taxon>
        <taxon>Halobacteria</taxon>
        <taxon>Halobacteriales</taxon>
        <taxon>Natrialbaceae</taxon>
        <taxon>Natronosalvus</taxon>
    </lineage>
</organism>
<keyword evidence="1" id="KW-0614">Plasmid</keyword>
<evidence type="ECO:0000313" key="1">
    <source>
        <dbReference type="EMBL" id="UTF55594.1"/>
    </source>
</evidence>
<protein>
    <submittedName>
        <fullName evidence="1">DUF429 domain-containing protein</fullName>
    </submittedName>
</protein>
<dbReference type="GeneID" id="73292283"/>